<dbReference type="PANTHER" id="PTHR31025:SF31">
    <property type="entry name" value="SI:CH211-166E11.5"/>
    <property type="match status" value="1"/>
</dbReference>
<protein>
    <submittedName>
        <fullName evidence="1">Uncharacterized protein</fullName>
    </submittedName>
</protein>
<accession>A0A9J7XPA7</accession>
<dbReference type="AlphaFoldDB" id="A0A9J7XPA7"/>
<evidence type="ECO:0000313" key="1">
    <source>
        <dbReference type="Ensembl" id="ENSCCRP00000108578.1"/>
    </source>
</evidence>
<dbReference type="Ensembl" id="ENSCCRT00000200562.1">
    <property type="protein sequence ID" value="ENSCCRP00000108578.1"/>
    <property type="gene ID" value="ENSCCRG00000071621.1"/>
</dbReference>
<dbReference type="Proteomes" id="UP001108240">
    <property type="component" value="Unplaced"/>
</dbReference>
<reference evidence="1" key="2">
    <citation type="submission" date="2025-09" db="UniProtKB">
        <authorList>
            <consortium name="Ensembl"/>
        </authorList>
    </citation>
    <scope>IDENTIFICATION</scope>
</reference>
<dbReference type="OMA" id="LFCENQI"/>
<proteinExistence type="predicted"/>
<reference evidence="1" key="1">
    <citation type="submission" date="2025-08" db="UniProtKB">
        <authorList>
            <consortium name="Ensembl"/>
        </authorList>
    </citation>
    <scope>IDENTIFICATION</scope>
</reference>
<evidence type="ECO:0000313" key="2">
    <source>
        <dbReference type="Proteomes" id="UP001108240"/>
    </source>
</evidence>
<dbReference type="PANTHER" id="PTHR31025">
    <property type="entry name" value="SI:CH211-196P9.1-RELATED"/>
    <property type="match status" value="1"/>
</dbReference>
<keyword evidence="2" id="KW-1185">Reference proteome</keyword>
<organism evidence="1 2">
    <name type="scientific">Cyprinus carpio carpio</name>
    <dbReference type="NCBI Taxonomy" id="630221"/>
    <lineage>
        <taxon>Eukaryota</taxon>
        <taxon>Metazoa</taxon>
        <taxon>Chordata</taxon>
        <taxon>Craniata</taxon>
        <taxon>Vertebrata</taxon>
        <taxon>Euteleostomi</taxon>
        <taxon>Actinopterygii</taxon>
        <taxon>Neopterygii</taxon>
        <taxon>Teleostei</taxon>
        <taxon>Ostariophysi</taxon>
        <taxon>Cypriniformes</taxon>
        <taxon>Cyprinidae</taxon>
        <taxon>Cyprininae</taxon>
        <taxon>Cyprinus</taxon>
    </lineage>
</organism>
<dbReference type="GeneTree" id="ENSGT00950000182912"/>
<sequence>MAVHLRVVLEEHNIQKLKLPTGIPNTVEDLVSIVTETFQLHGEIGLLYQDKHFDNEFFSVTSTADLYDKATVKVILKEPTITLDLHPVLESSSLSSVSTYPASTTETDICPADHDASSEVSNYASSSSSDTIILPDSCRSAAWPVPFQVPEFSRDVELILAEANNLYDATGRHFMDASVKSAIMQELAKVIFSYTAYPTNQQILSVAEALVSKFPCLREPGSFAGLYGWQQRIKNKMHNYRAKLRSRKYSYPEIEINTLKRKHPGDAVPSKNIKKPKKAEVNYLPPHPTGESQETLEKERLDLIFEITKKNNAKIIADKMNKTFSSRRVEVVSLSPSVGVFKERWPALFTEAQIKEEFRRITTVSLEETFMRKLDEYTPGLLRLMRAKGGAAGCKMRPLLDTLNDTQNIEKKRDAVVCCLINYLGERQEDLFHDCQECEDYTDKTMKVIVKHNVMAEEDPSDLSIVIEGNQVMEGCGSRTKACILLMGLIYAINIEYPKELKNTFEAFQKLFLEIDGAKLLKKVHSLKNKLMQ</sequence>
<name>A0A9J7XPA7_CYPCA</name>